<reference evidence="1" key="3">
    <citation type="submission" date="2023-05" db="EMBL/GenBank/DDBJ databases">
        <authorList>
            <person name="Smith C.H."/>
        </authorList>
    </citation>
    <scope>NUCLEOTIDE SEQUENCE</scope>
    <source>
        <strain evidence="1">CHS0354</strain>
        <tissue evidence="1">Mantle</tissue>
    </source>
</reference>
<dbReference type="AlphaFoldDB" id="A0AAE0S2A4"/>
<dbReference type="EMBL" id="JAEAOA010001314">
    <property type="protein sequence ID" value="KAK3583660.1"/>
    <property type="molecule type" value="Genomic_DNA"/>
</dbReference>
<evidence type="ECO:0000313" key="1">
    <source>
        <dbReference type="EMBL" id="KAK3583660.1"/>
    </source>
</evidence>
<reference evidence="1" key="2">
    <citation type="journal article" date="2021" name="Genome Biol. Evol.">
        <title>Developing a high-quality reference genome for a parasitic bivalve with doubly uniparental inheritance (Bivalvia: Unionida).</title>
        <authorList>
            <person name="Smith C.H."/>
        </authorList>
    </citation>
    <scope>NUCLEOTIDE SEQUENCE</scope>
    <source>
        <strain evidence="1">CHS0354</strain>
        <tissue evidence="1">Mantle</tissue>
    </source>
</reference>
<keyword evidence="2" id="KW-1185">Reference proteome</keyword>
<organism evidence="1 2">
    <name type="scientific">Potamilus streckersoni</name>
    <dbReference type="NCBI Taxonomy" id="2493646"/>
    <lineage>
        <taxon>Eukaryota</taxon>
        <taxon>Metazoa</taxon>
        <taxon>Spiralia</taxon>
        <taxon>Lophotrochozoa</taxon>
        <taxon>Mollusca</taxon>
        <taxon>Bivalvia</taxon>
        <taxon>Autobranchia</taxon>
        <taxon>Heteroconchia</taxon>
        <taxon>Palaeoheterodonta</taxon>
        <taxon>Unionida</taxon>
        <taxon>Unionoidea</taxon>
        <taxon>Unionidae</taxon>
        <taxon>Ambleminae</taxon>
        <taxon>Lampsilini</taxon>
        <taxon>Potamilus</taxon>
    </lineage>
</organism>
<protein>
    <submittedName>
        <fullName evidence="1">Uncharacterized protein</fullName>
    </submittedName>
</protein>
<name>A0AAE0S2A4_9BIVA</name>
<sequence length="142" mass="15994">MSHDDNDCCDYYQDIKVKNCGDFLAYELFSVPGCSLGFCAGVIVLDSAQTTNLYQSKLLADGHPYLTDNPVLSKPIVINREDFKFECYIPYDSTKRDAMFDVQWRFDGKPDDLIPVVQVPANIRIAQLNGDMLEGHMGTSVR</sequence>
<comment type="caution">
    <text evidence="1">The sequence shown here is derived from an EMBL/GenBank/DDBJ whole genome shotgun (WGS) entry which is preliminary data.</text>
</comment>
<reference evidence="1" key="1">
    <citation type="journal article" date="2021" name="Genome Biol. Evol.">
        <title>A High-Quality Reference Genome for a Parasitic Bivalve with Doubly Uniparental Inheritance (Bivalvia: Unionida).</title>
        <authorList>
            <person name="Smith C.H."/>
        </authorList>
    </citation>
    <scope>NUCLEOTIDE SEQUENCE</scope>
    <source>
        <strain evidence="1">CHS0354</strain>
    </source>
</reference>
<gene>
    <name evidence="1" type="ORF">CHS0354_021400</name>
</gene>
<accession>A0AAE0S2A4</accession>
<dbReference type="Proteomes" id="UP001195483">
    <property type="component" value="Unassembled WGS sequence"/>
</dbReference>
<evidence type="ECO:0000313" key="2">
    <source>
        <dbReference type="Proteomes" id="UP001195483"/>
    </source>
</evidence>
<proteinExistence type="predicted"/>